<dbReference type="InterPro" id="IPR013783">
    <property type="entry name" value="Ig-like_fold"/>
</dbReference>
<gene>
    <name evidence="3" type="ORF">NSJP_3856</name>
</gene>
<dbReference type="KEGG" id="nja:NSJP_3856"/>
<evidence type="ECO:0000313" key="4">
    <source>
        <dbReference type="Proteomes" id="UP000192042"/>
    </source>
</evidence>
<reference evidence="3 4" key="1">
    <citation type="submission" date="2017-03" db="EMBL/GenBank/DDBJ databases">
        <authorList>
            <person name="Afonso C.L."/>
            <person name="Miller P.J."/>
            <person name="Scott M.A."/>
            <person name="Spackman E."/>
            <person name="Goraichik I."/>
            <person name="Dimitrov K.M."/>
            <person name="Suarez D.L."/>
            <person name="Swayne D.E."/>
        </authorList>
    </citation>
    <scope>NUCLEOTIDE SEQUENCE [LARGE SCALE GENOMIC DNA]</scope>
    <source>
        <strain evidence="3">Genome sequencing of Nitrospira japonica strain NJ11</strain>
    </source>
</reference>
<proteinExistence type="predicted"/>
<evidence type="ECO:0000256" key="1">
    <source>
        <dbReference type="SAM" id="MobiDB-lite"/>
    </source>
</evidence>
<dbReference type="RefSeq" id="WP_080888182.1">
    <property type="nucleotide sequence ID" value="NZ_LT828648.1"/>
</dbReference>
<dbReference type="SUPFAM" id="SSF81296">
    <property type="entry name" value="E set domains"/>
    <property type="match status" value="1"/>
</dbReference>
<feature type="region of interest" description="Disordered" evidence="1">
    <location>
        <begin position="33"/>
        <end position="64"/>
    </location>
</feature>
<evidence type="ECO:0008006" key="5">
    <source>
        <dbReference type="Google" id="ProtNLM"/>
    </source>
</evidence>
<evidence type="ECO:0000256" key="2">
    <source>
        <dbReference type="SAM" id="SignalP"/>
    </source>
</evidence>
<dbReference type="InterPro" id="IPR014756">
    <property type="entry name" value="Ig_E-set"/>
</dbReference>
<dbReference type="AlphaFoldDB" id="A0A1W1IB77"/>
<dbReference type="STRING" id="1325564.NSJP_3856"/>
<organism evidence="3 4">
    <name type="scientific">Nitrospira japonica</name>
    <dbReference type="NCBI Taxonomy" id="1325564"/>
    <lineage>
        <taxon>Bacteria</taxon>
        <taxon>Pseudomonadati</taxon>
        <taxon>Nitrospirota</taxon>
        <taxon>Nitrospiria</taxon>
        <taxon>Nitrospirales</taxon>
        <taxon>Nitrospiraceae</taxon>
        <taxon>Nitrospira</taxon>
    </lineage>
</organism>
<sequence length="154" mass="15897">MMKSVNLAPMAIFGAVLWFCPTLAPSPVFAADKDKQTKAPKAAPQAKASKPKQDKSKSADAAGTTNACFGMAPKIEKVAPDEGKAGDSVTIKGYQFGPANCLRGVSFGPGRPAKFAFKNDTTVTATVPSGGRKGLAILTVTTASGEDSKAFLMK</sequence>
<dbReference type="Proteomes" id="UP000192042">
    <property type="component" value="Chromosome I"/>
</dbReference>
<feature type="chain" id="PRO_5012529063" description="IPT/TIG domain-containing protein" evidence="2">
    <location>
        <begin position="31"/>
        <end position="154"/>
    </location>
</feature>
<feature type="compositionally biased region" description="Low complexity" evidence="1">
    <location>
        <begin position="39"/>
        <end position="48"/>
    </location>
</feature>
<keyword evidence="2" id="KW-0732">Signal</keyword>
<keyword evidence="4" id="KW-1185">Reference proteome</keyword>
<name>A0A1W1IB77_9BACT</name>
<dbReference type="EMBL" id="LT828648">
    <property type="protein sequence ID" value="SLM50023.1"/>
    <property type="molecule type" value="Genomic_DNA"/>
</dbReference>
<evidence type="ECO:0000313" key="3">
    <source>
        <dbReference type="EMBL" id="SLM50023.1"/>
    </source>
</evidence>
<protein>
    <recommendedName>
        <fullName evidence="5">IPT/TIG domain-containing protein</fullName>
    </recommendedName>
</protein>
<dbReference type="OrthoDB" id="9809104at2"/>
<dbReference type="Gene3D" id="2.60.40.10">
    <property type="entry name" value="Immunoglobulins"/>
    <property type="match status" value="1"/>
</dbReference>
<feature type="signal peptide" evidence="2">
    <location>
        <begin position="1"/>
        <end position="30"/>
    </location>
</feature>
<accession>A0A1W1IB77</accession>